<reference evidence="6" key="1">
    <citation type="submission" date="2020-08" db="EMBL/GenBank/DDBJ databases">
        <title>Multicomponent nature underlies the extraordinary mechanical properties of spider dragline silk.</title>
        <authorList>
            <person name="Kono N."/>
            <person name="Nakamura H."/>
            <person name="Mori M."/>
            <person name="Yoshida Y."/>
            <person name="Ohtoshi R."/>
            <person name="Malay A.D."/>
            <person name="Moran D.A.P."/>
            <person name="Tomita M."/>
            <person name="Numata K."/>
            <person name="Arakawa K."/>
        </authorList>
    </citation>
    <scope>NUCLEOTIDE SEQUENCE</scope>
</reference>
<dbReference type="InterPro" id="IPR057565">
    <property type="entry name" value="WW_TCRG1_3rd"/>
</dbReference>
<evidence type="ECO:0000313" key="6">
    <source>
        <dbReference type="EMBL" id="GFY58648.1"/>
    </source>
</evidence>
<dbReference type="Pfam" id="PF00397">
    <property type="entry name" value="WW"/>
    <property type="match status" value="2"/>
</dbReference>
<sequence length="1159" mass="131065">MLNLNDDSQSVKECTIIEIQGELESSTGDSIGGKLIGHLIFSSKGRTILIIGYHIFCGKIVENNPPLAILKRSRSSQVLSSNPEYNDKVSTDFTVLALRNMRYEKLPHGPGRGHPGHMRCPPGMRRRMMPDGSGPPPNFRGPRGGEPMYDNEFPQPHGMPHMGMGGPQNMPRGPPGHFGGGSPQHMGGNPQFGSPRPPQPGMPSKGHFQRPPMVPPFGVPPPGFPPGGGPPHSQNRDPQISNHASPNIGSSANVPNLDLSGELWVETKTSEGKLYYYNARTRESAWVKPDHVKILNQGQIEAMATVVGPCSTSDSLSQKNDSQKNNLPVNPVTTTPNQYYVPMTQMPRMGSMPASNMGMLHPPAFGMPPPPFGIPPPGIVTAPAYPFGLPPPAFSAVAVGAPAATSNSTTATSDSTVTTTVTSDNKVENYERASTSVSEGKSRAEDWAEYKANDGRSYYYNKVTAESVWEKPQVLLDAEMNDESKTLGGSESESSDITIEMQRGTDIVTSMEIEESNTSQVDSKIDSSEITDTDVSNRIEIRENGTDIAIEKELGDNENSSVSMEEEKTSSEQQESLKNSDKSRPVSSTPIPGTPWCVVWTGNGRVFFFNPSSRKSVWEKPDELKGRADVDKLIQAPPSPFADDFEAGSAVEKEDAEKTENDSAPEPKKIKLEETNAEEEKGANAKNEMKNNINPGKQSAIDAELAAAKERAQSPLEVRMKQFRELLIQNNVSAFSTWEKELHKIVFDPRYLLITSRERKQVFENFVKERADEERNEKRKKMKEFKEHFKKLMEEAALTSKSTFSDFAQRYGKDERFKAIDKMREREAIFNDYLADLRRKERDERSSQKEKAKKGFIEMLKEHRGLDKHTRWTDVKKAFSDDPRYKAVESSSLRDEWFKEYVGAGGRNQVRESEEDVNKEWEKQERVEASIREREKEVQRTLSTHLRERDKERELHKHDEAIQHFKALLTDLVRSPDVSFHEVKKILRKDHRWDMVGELSREERERVFEEHVNHLCRKKKEKFRELLDETPEIGLTSTWKEVRKLVKEDPRCSKFSSSDRKCEKEFKEYLKDRMVTAKADFRELLKETKIITYKSRKLIEESDHLADIEKVLQNDRRYLVLQCIDDERTELLMSYIETLERKGPPPPPTASEPTRRSTK</sequence>
<dbReference type="FunFam" id="1.10.10.440:FF:000006">
    <property type="entry name" value="Transcription elongation regulator 1 (CA150)"/>
    <property type="match status" value="1"/>
</dbReference>
<dbReference type="FunFam" id="1.10.10.440:FF:000005">
    <property type="entry name" value="Transcription elongation regulator 1 (CA150)"/>
    <property type="match status" value="1"/>
</dbReference>
<evidence type="ECO:0000259" key="4">
    <source>
        <dbReference type="PROSITE" id="PS50020"/>
    </source>
</evidence>
<dbReference type="EMBL" id="BMAV01012195">
    <property type="protein sequence ID" value="GFY58648.1"/>
    <property type="molecule type" value="Genomic_DNA"/>
</dbReference>
<proteinExistence type="predicted"/>
<dbReference type="Gene3D" id="2.20.70.10">
    <property type="match status" value="3"/>
</dbReference>
<dbReference type="SUPFAM" id="SSF51045">
    <property type="entry name" value="WW domain"/>
    <property type="match status" value="3"/>
</dbReference>
<feature type="domain" description="WW" evidence="4">
    <location>
        <begin position="441"/>
        <end position="474"/>
    </location>
</feature>
<dbReference type="Gene3D" id="1.10.10.440">
    <property type="entry name" value="FF domain"/>
    <property type="match status" value="6"/>
</dbReference>
<dbReference type="InterPro" id="IPR002713">
    <property type="entry name" value="FF_domain"/>
</dbReference>
<feature type="compositionally biased region" description="Pro residues" evidence="3">
    <location>
        <begin position="212"/>
        <end position="229"/>
    </location>
</feature>
<dbReference type="InterPro" id="IPR036517">
    <property type="entry name" value="FF_domain_sf"/>
</dbReference>
<dbReference type="InterPro" id="IPR001202">
    <property type="entry name" value="WW_dom"/>
</dbReference>
<comment type="caution">
    <text evidence="6">The sequence shown here is derived from an EMBL/GenBank/DDBJ whole genome shotgun (WGS) entry which is preliminary data.</text>
</comment>
<dbReference type="CDD" id="cd00201">
    <property type="entry name" value="WW"/>
    <property type="match status" value="3"/>
</dbReference>
<dbReference type="FunFam" id="2.20.70.10:FF:000049">
    <property type="entry name" value="Transcription elongation regulator 1-like"/>
    <property type="match status" value="1"/>
</dbReference>
<feature type="compositionally biased region" description="Basic and acidic residues" evidence="3">
    <location>
        <begin position="651"/>
        <end position="689"/>
    </location>
</feature>
<feature type="domain" description="FF" evidence="5">
    <location>
        <begin position="957"/>
        <end position="1014"/>
    </location>
</feature>
<dbReference type="SUPFAM" id="SSF81698">
    <property type="entry name" value="FF domain"/>
    <property type="match status" value="5"/>
</dbReference>
<dbReference type="PROSITE" id="PS50020">
    <property type="entry name" value="WW_DOMAIN_2"/>
    <property type="match status" value="3"/>
</dbReference>
<feature type="coiled-coil region" evidence="2">
    <location>
        <begin position="768"/>
        <end position="795"/>
    </location>
</feature>
<gene>
    <name evidence="6" type="primary">Tcerg1</name>
    <name evidence="6" type="ORF">TNIN_205391</name>
</gene>
<dbReference type="FunFam" id="1.10.10.440:FF:000001">
    <property type="entry name" value="Transcription elongation regulator 1 like"/>
    <property type="match status" value="1"/>
</dbReference>
<keyword evidence="2" id="KW-0175">Coiled coil</keyword>
<feature type="domain" description="FF" evidence="5">
    <location>
        <begin position="1015"/>
        <end position="1072"/>
    </location>
</feature>
<dbReference type="GO" id="GO:0005634">
    <property type="term" value="C:nucleus"/>
    <property type="evidence" value="ECO:0007669"/>
    <property type="project" value="TreeGrafter"/>
</dbReference>
<feature type="domain" description="FF" evidence="5">
    <location>
        <begin position="781"/>
        <end position="836"/>
    </location>
</feature>
<feature type="region of interest" description="Disordered" evidence="3">
    <location>
        <begin position="510"/>
        <end position="595"/>
    </location>
</feature>
<dbReference type="Proteomes" id="UP000886998">
    <property type="component" value="Unassembled WGS sequence"/>
</dbReference>
<feature type="region of interest" description="Disordered" evidence="3">
    <location>
        <begin position="129"/>
        <end position="256"/>
    </location>
</feature>
<dbReference type="OrthoDB" id="63972at2759"/>
<dbReference type="InterPro" id="IPR036020">
    <property type="entry name" value="WW_dom_sf"/>
</dbReference>
<dbReference type="SMART" id="SM00441">
    <property type="entry name" value="FF"/>
    <property type="match status" value="6"/>
</dbReference>
<evidence type="ECO:0000256" key="3">
    <source>
        <dbReference type="SAM" id="MobiDB-lite"/>
    </source>
</evidence>
<accession>A0A8X6XT41</accession>
<feature type="domain" description="FF" evidence="5">
    <location>
        <begin position="849"/>
        <end position="904"/>
    </location>
</feature>
<evidence type="ECO:0000256" key="1">
    <source>
        <dbReference type="ARBA" id="ARBA00022737"/>
    </source>
</evidence>
<evidence type="ECO:0000256" key="2">
    <source>
        <dbReference type="SAM" id="Coils"/>
    </source>
</evidence>
<feature type="compositionally biased region" description="Polar residues" evidence="3">
    <location>
        <begin position="516"/>
        <end position="534"/>
    </location>
</feature>
<feature type="region of interest" description="Disordered" evidence="3">
    <location>
        <begin position="1138"/>
        <end position="1159"/>
    </location>
</feature>
<feature type="domain" description="WW" evidence="4">
    <location>
        <begin position="594"/>
        <end position="623"/>
    </location>
</feature>
<organism evidence="6 7">
    <name type="scientific">Trichonephila inaurata madagascariensis</name>
    <dbReference type="NCBI Taxonomy" id="2747483"/>
    <lineage>
        <taxon>Eukaryota</taxon>
        <taxon>Metazoa</taxon>
        <taxon>Ecdysozoa</taxon>
        <taxon>Arthropoda</taxon>
        <taxon>Chelicerata</taxon>
        <taxon>Arachnida</taxon>
        <taxon>Araneae</taxon>
        <taxon>Araneomorphae</taxon>
        <taxon>Entelegynae</taxon>
        <taxon>Araneoidea</taxon>
        <taxon>Nephilidae</taxon>
        <taxon>Trichonephila</taxon>
        <taxon>Trichonephila inaurata</taxon>
    </lineage>
</organism>
<feature type="region of interest" description="Disordered" evidence="3">
    <location>
        <begin position="312"/>
        <end position="338"/>
    </location>
</feature>
<dbReference type="PANTHER" id="PTHR15377:SF3">
    <property type="entry name" value="WW DOMAIN-CONTAINING PROTEIN"/>
    <property type="match status" value="1"/>
</dbReference>
<feature type="compositionally biased region" description="Basic and acidic residues" evidence="3">
    <location>
        <begin position="535"/>
        <end position="555"/>
    </location>
</feature>
<dbReference type="FunFam" id="1.10.10.440:FF:000008">
    <property type="entry name" value="Transcription elongation regulator 1 (CA150)"/>
    <property type="match status" value="1"/>
</dbReference>
<feature type="compositionally biased region" description="Basic and acidic residues" evidence="3">
    <location>
        <begin position="616"/>
        <end position="632"/>
    </location>
</feature>
<dbReference type="GO" id="GO:0003712">
    <property type="term" value="F:transcription coregulator activity"/>
    <property type="evidence" value="ECO:0007669"/>
    <property type="project" value="TreeGrafter"/>
</dbReference>
<feature type="compositionally biased region" description="Low complexity" evidence="3">
    <location>
        <begin position="154"/>
        <end position="171"/>
    </location>
</feature>
<keyword evidence="1" id="KW-0677">Repeat</keyword>
<dbReference type="AlphaFoldDB" id="A0A8X6XT41"/>
<evidence type="ECO:0000313" key="7">
    <source>
        <dbReference type="Proteomes" id="UP000886998"/>
    </source>
</evidence>
<feature type="compositionally biased region" description="Polar residues" evidence="3">
    <location>
        <begin position="232"/>
        <end position="254"/>
    </location>
</feature>
<keyword evidence="7" id="KW-1185">Reference proteome</keyword>
<dbReference type="Pfam" id="PF01846">
    <property type="entry name" value="FF"/>
    <property type="match status" value="6"/>
</dbReference>
<dbReference type="PROSITE" id="PS51676">
    <property type="entry name" value="FF"/>
    <property type="match status" value="5"/>
</dbReference>
<protein>
    <submittedName>
        <fullName evidence="6">Transcription elongation regulator 1</fullName>
    </submittedName>
</protein>
<evidence type="ECO:0000259" key="5">
    <source>
        <dbReference type="PROSITE" id="PS51676"/>
    </source>
</evidence>
<feature type="domain" description="FF" evidence="5">
    <location>
        <begin position="716"/>
        <end position="769"/>
    </location>
</feature>
<feature type="domain" description="WW" evidence="4">
    <location>
        <begin position="264"/>
        <end position="291"/>
    </location>
</feature>
<dbReference type="SMART" id="SM00456">
    <property type="entry name" value="WW"/>
    <property type="match status" value="3"/>
</dbReference>
<dbReference type="InterPro" id="IPR045148">
    <property type="entry name" value="TCRG1-like"/>
</dbReference>
<dbReference type="PANTHER" id="PTHR15377">
    <property type="entry name" value="TRANSCRIPTION ELONGATION REGULATOR 1"/>
    <property type="match status" value="1"/>
</dbReference>
<dbReference type="Pfam" id="PF23517">
    <property type="entry name" value="WW_TCERG1"/>
    <property type="match status" value="1"/>
</dbReference>
<name>A0A8X6XT41_9ARAC</name>
<dbReference type="GO" id="GO:0070063">
    <property type="term" value="F:RNA polymerase binding"/>
    <property type="evidence" value="ECO:0007669"/>
    <property type="project" value="InterPro"/>
</dbReference>
<feature type="region of interest" description="Disordered" evidence="3">
    <location>
        <begin position="609"/>
        <end position="695"/>
    </location>
</feature>